<dbReference type="AlphaFoldDB" id="A0A069D2I9"/>
<feature type="transmembrane region" description="Helical" evidence="1">
    <location>
        <begin position="63"/>
        <end position="86"/>
    </location>
</feature>
<evidence type="ECO:0000313" key="3">
    <source>
        <dbReference type="Proteomes" id="UP000027601"/>
    </source>
</evidence>
<dbReference type="Pfam" id="PF00873">
    <property type="entry name" value="ACR_tran"/>
    <property type="match status" value="1"/>
</dbReference>
<organism evidence="2 3">
    <name type="scientific">Bacteroides graminisolvens DSM 19988 = JCM 15093</name>
    <dbReference type="NCBI Taxonomy" id="1121097"/>
    <lineage>
        <taxon>Bacteria</taxon>
        <taxon>Pseudomonadati</taxon>
        <taxon>Bacteroidota</taxon>
        <taxon>Bacteroidia</taxon>
        <taxon>Bacteroidales</taxon>
        <taxon>Bacteroidaceae</taxon>
        <taxon>Bacteroides</taxon>
    </lineage>
</organism>
<dbReference type="EMBL" id="BAJS01000013">
    <property type="protein sequence ID" value="GAK37083.1"/>
    <property type="molecule type" value="Genomic_DNA"/>
</dbReference>
<keyword evidence="1" id="KW-0472">Membrane</keyword>
<sequence length="156" mass="16966">MAGTFIFANMMGVENNIYLQIALIMLIGLLAKNAILITEFALERRKTGMAITWSAILAAAARLRPILMTSFAMIIGLLPLMFASGVGANGNSSLGTGAVGGMLIGMICQIFIVPALFVIFQSIQEKIKPLHWEGANQQVIKAELEQYTNLHKDKKK</sequence>
<dbReference type="Gene3D" id="1.20.1640.10">
    <property type="entry name" value="Multidrug efflux transporter AcrB transmembrane domain"/>
    <property type="match status" value="1"/>
</dbReference>
<dbReference type="GO" id="GO:0042910">
    <property type="term" value="F:xenobiotic transmembrane transporter activity"/>
    <property type="evidence" value="ECO:0007669"/>
    <property type="project" value="TreeGrafter"/>
</dbReference>
<feature type="transmembrane region" description="Helical" evidence="1">
    <location>
        <begin position="98"/>
        <end position="120"/>
    </location>
</feature>
<evidence type="ECO:0000313" key="2">
    <source>
        <dbReference type="EMBL" id="GAK37083.1"/>
    </source>
</evidence>
<evidence type="ECO:0000256" key="1">
    <source>
        <dbReference type="SAM" id="Phobius"/>
    </source>
</evidence>
<dbReference type="GO" id="GO:0005886">
    <property type="term" value="C:plasma membrane"/>
    <property type="evidence" value="ECO:0007669"/>
    <property type="project" value="TreeGrafter"/>
</dbReference>
<name>A0A069D2I9_9BACE</name>
<comment type="caution">
    <text evidence="2">The sequence shown here is derived from an EMBL/GenBank/DDBJ whole genome shotgun (WGS) entry which is preliminary data.</text>
</comment>
<dbReference type="InterPro" id="IPR001036">
    <property type="entry name" value="Acrflvin-R"/>
</dbReference>
<keyword evidence="1" id="KW-1133">Transmembrane helix</keyword>
<protein>
    <submittedName>
        <fullName evidence="2">RND efflux system, inner membrane transporter CmeB</fullName>
    </submittedName>
</protein>
<keyword evidence="3" id="KW-1185">Reference proteome</keyword>
<accession>A0A069D2I9</accession>
<gene>
    <name evidence="2" type="ORF">JCM15093_2300</name>
</gene>
<dbReference type="SUPFAM" id="SSF82866">
    <property type="entry name" value="Multidrug efflux transporter AcrB transmembrane domain"/>
    <property type="match status" value="1"/>
</dbReference>
<dbReference type="eggNOG" id="COG0841">
    <property type="taxonomic scope" value="Bacteria"/>
</dbReference>
<dbReference type="PANTHER" id="PTHR32063">
    <property type="match status" value="1"/>
</dbReference>
<keyword evidence="1" id="KW-0812">Transmembrane</keyword>
<proteinExistence type="predicted"/>
<reference evidence="2 3" key="1">
    <citation type="journal article" date="2015" name="Microbes Environ.">
        <title>Distribution and evolution of nitrogen fixation genes in the phylum bacteroidetes.</title>
        <authorList>
            <person name="Inoue J."/>
            <person name="Oshima K."/>
            <person name="Suda W."/>
            <person name="Sakamoto M."/>
            <person name="Iino T."/>
            <person name="Noda S."/>
            <person name="Hongoh Y."/>
            <person name="Hattori M."/>
            <person name="Ohkuma M."/>
        </authorList>
    </citation>
    <scope>NUCLEOTIDE SEQUENCE [LARGE SCALE GENOMIC DNA]</scope>
    <source>
        <strain evidence="2 3">JCM 15093</strain>
    </source>
</reference>
<dbReference type="PANTHER" id="PTHR32063:SF9">
    <property type="entry name" value="SIMILAR TO MULTIDRUG RESISTANCE PROTEIN MEXB"/>
    <property type="match status" value="1"/>
</dbReference>
<dbReference type="Proteomes" id="UP000027601">
    <property type="component" value="Unassembled WGS sequence"/>
</dbReference>
<feature type="transmembrane region" description="Helical" evidence="1">
    <location>
        <begin position="17"/>
        <end position="42"/>
    </location>
</feature>